<dbReference type="EMBL" id="FZNR01000008">
    <property type="protein sequence ID" value="SNR99724.1"/>
    <property type="molecule type" value="Genomic_DNA"/>
</dbReference>
<proteinExistence type="predicted"/>
<protein>
    <submittedName>
        <fullName evidence="2">Uncharacterized protein</fullName>
    </submittedName>
</protein>
<keyword evidence="1" id="KW-1133">Transmembrane helix</keyword>
<sequence length="50" mass="5328">MVVADPYRRWRRAVYYAGVAVVCLLTAAVLIFLLSCLVGMLPGVGSGRSG</sequence>
<dbReference type="Proteomes" id="UP000198415">
    <property type="component" value="Unassembled WGS sequence"/>
</dbReference>
<keyword evidence="1" id="KW-0472">Membrane</keyword>
<gene>
    <name evidence="2" type="ORF">SAMN06264365_108156</name>
</gene>
<evidence type="ECO:0000256" key="1">
    <source>
        <dbReference type="SAM" id="Phobius"/>
    </source>
</evidence>
<dbReference type="AlphaFoldDB" id="A0A239AXH1"/>
<keyword evidence="3" id="KW-1185">Reference proteome</keyword>
<feature type="transmembrane region" description="Helical" evidence="1">
    <location>
        <begin position="14"/>
        <end position="41"/>
    </location>
</feature>
<dbReference type="RefSeq" id="WP_179277220.1">
    <property type="nucleotide sequence ID" value="NZ_BOMU01000050.1"/>
</dbReference>
<evidence type="ECO:0000313" key="2">
    <source>
        <dbReference type="EMBL" id="SNR99724.1"/>
    </source>
</evidence>
<reference evidence="2 3" key="1">
    <citation type="submission" date="2017-06" db="EMBL/GenBank/DDBJ databases">
        <authorList>
            <person name="Kim H.J."/>
            <person name="Triplett B.A."/>
        </authorList>
    </citation>
    <scope>NUCLEOTIDE SEQUENCE [LARGE SCALE GENOMIC DNA]</scope>
    <source>
        <strain evidence="2 3">DSM 43151</strain>
    </source>
</reference>
<keyword evidence="1" id="KW-0812">Transmembrane</keyword>
<organism evidence="2 3">
    <name type="scientific">Actinoplanes regularis</name>
    <dbReference type="NCBI Taxonomy" id="52697"/>
    <lineage>
        <taxon>Bacteria</taxon>
        <taxon>Bacillati</taxon>
        <taxon>Actinomycetota</taxon>
        <taxon>Actinomycetes</taxon>
        <taxon>Micromonosporales</taxon>
        <taxon>Micromonosporaceae</taxon>
        <taxon>Actinoplanes</taxon>
    </lineage>
</organism>
<evidence type="ECO:0000313" key="3">
    <source>
        <dbReference type="Proteomes" id="UP000198415"/>
    </source>
</evidence>
<accession>A0A239AXH1</accession>
<name>A0A239AXH1_9ACTN</name>